<evidence type="ECO:0000313" key="2">
    <source>
        <dbReference type="EMBL" id="EAQ78563.1"/>
    </source>
</evidence>
<sequence length="284" mass="31541">MLTGISYWSMPDGLAGTCDIATALQLAKQHQFDALELAISPGGTLHVDLSQAECEQIRREIEDSGVIVETIASGMSWGCNPASHDEGIRRLAIELHEKALQRAAWLGCQAMLFVPAIVTSPISPGERVRYDHAYQRAEVAVRRLLETAEKVGVDLCVENVWNGFLYSPLELRDFVDSFASDRLGVYFDAGNLLGYQQYPPDWIHLLGSRIKRVHVKGYRDQFDFCGSYEFCELDEGDVPLVETIAALCDIGYDSTIVAEMLPFKEDRLRRTAAALNGLVRQVAA</sequence>
<proteinExistence type="predicted"/>
<accession>A3ZY87</accession>
<feature type="domain" description="Xylose isomerase-like TIM barrel" evidence="1">
    <location>
        <begin position="24"/>
        <end position="262"/>
    </location>
</feature>
<dbReference type="Pfam" id="PF01261">
    <property type="entry name" value="AP_endonuc_2"/>
    <property type="match status" value="1"/>
</dbReference>
<reference evidence="2 3" key="1">
    <citation type="submission" date="2006-02" db="EMBL/GenBank/DDBJ databases">
        <authorList>
            <person name="Amann R."/>
            <person name="Ferriera S."/>
            <person name="Johnson J."/>
            <person name="Kravitz S."/>
            <person name="Halpern A."/>
            <person name="Remington K."/>
            <person name="Beeson K."/>
            <person name="Tran B."/>
            <person name="Rogers Y.-H."/>
            <person name="Friedman R."/>
            <person name="Venter J.C."/>
        </authorList>
    </citation>
    <scope>NUCLEOTIDE SEQUENCE [LARGE SCALE GENOMIC DNA]</scope>
    <source>
        <strain evidence="2 3">DSM 3645</strain>
    </source>
</reference>
<comment type="caution">
    <text evidence="2">The sequence shown here is derived from an EMBL/GenBank/DDBJ whole genome shotgun (WGS) entry which is preliminary data.</text>
</comment>
<dbReference type="HOGENOM" id="CLU_073260_0_0_0"/>
<gene>
    <name evidence="2" type="ORF">DSM3645_26809</name>
</gene>
<evidence type="ECO:0000259" key="1">
    <source>
        <dbReference type="Pfam" id="PF01261"/>
    </source>
</evidence>
<dbReference type="eggNOG" id="COG1082">
    <property type="taxonomic scope" value="Bacteria"/>
</dbReference>
<dbReference type="STRING" id="314230.DSM3645_26809"/>
<dbReference type="Proteomes" id="UP000004358">
    <property type="component" value="Unassembled WGS sequence"/>
</dbReference>
<dbReference type="AlphaFoldDB" id="A3ZY87"/>
<dbReference type="PANTHER" id="PTHR12110:SF53">
    <property type="entry name" value="BLR5974 PROTEIN"/>
    <property type="match status" value="1"/>
</dbReference>
<dbReference type="RefSeq" id="WP_002653256.1">
    <property type="nucleotide sequence ID" value="NZ_CH672376.1"/>
</dbReference>
<name>A3ZY87_9BACT</name>
<dbReference type="InterPro" id="IPR036237">
    <property type="entry name" value="Xyl_isomerase-like_sf"/>
</dbReference>
<dbReference type="Gene3D" id="3.20.20.150">
    <property type="entry name" value="Divalent-metal-dependent TIM barrel enzymes"/>
    <property type="match status" value="1"/>
</dbReference>
<organism evidence="2 3">
    <name type="scientific">Blastopirellula marina DSM 3645</name>
    <dbReference type="NCBI Taxonomy" id="314230"/>
    <lineage>
        <taxon>Bacteria</taxon>
        <taxon>Pseudomonadati</taxon>
        <taxon>Planctomycetota</taxon>
        <taxon>Planctomycetia</taxon>
        <taxon>Pirellulales</taxon>
        <taxon>Pirellulaceae</taxon>
        <taxon>Blastopirellula</taxon>
    </lineage>
</organism>
<protein>
    <recommendedName>
        <fullName evidence="1">Xylose isomerase-like TIM barrel domain-containing protein</fullName>
    </recommendedName>
</protein>
<dbReference type="InterPro" id="IPR013022">
    <property type="entry name" value="Xyl_isomerase-like_TIM-brl"/>
</dbReference>
<dbReference type="SUPFAM" id="SSF51658">
    <property type="entry name" value="Xylose isomerase-like"/>
    <property type="match status" value="1"/>
</dbReference>
<dbReference type="PANTHER" id="PTHR12110">
    <property type="entry name" value="HYDROXYPYRUVATE ISOMERASE"/>
    <property type="match status" value="1"/>
</dbReference>
<dbReference type="InterPro" id="IPR050312">
    <property type="entry name" value="IolE/XylAMocC-like"/>
</dbReference>
<evidence type="ECO:0000313" key="3">
    <source>
        <dbReference type="Proteomes" id="UP000004358"/>
    </source>
</evidence>
<dbReference type="OrthoDB" id="9782669at2"/>
<dbReference type="EMBL" id="AANZ01000020">
    <property type="protein sequence ID" value="EAQ78563.1"/>
    <property type="molecule type" value="Genomic_DNA"/>
</dbReference>